<reference evidence="2" key="1">
    <citation type="submission" date="2022-02" db="EMBL/GenBank/DDBJ databases">
        <title>Atlantic sturgeon de novo genome assembly.</title>
        <authorList>
            <person name="Stock M."/>
            <person name="Klopp C."/>
            <person name="Guiguen Y."/>
            <person name="Cabau C."/>
            <person name="Parinello H."/>
            <person name="Santidrian Yebra-Pimentel E."/>
            <person name="Kuhl H."/>
            <person name="Dirks R.P."/>
            <person name="Guessner J."/>
            <person name="Wuertz S."/>
            <person name="Du K."/>
            <person name="Schartl M."/>
        </authorList>
    </citation>
    <scope>NUCLEOTIDE SEQUENCE</scope>
    <source>
        <strain evidence="2">STURGEONOMICS-FGT-2020</strain>
        <tissue evidence="2">Whole blood</tissue>
    </source>
</reference>
<name>A0AAD8GEI4_ACIOX</name>
<protein>
    <submittedName>
        <fullName evidence="2">Uncharacterized protein</fullName>
    </submittedName>
</protein>
<evidence type="ECO:0000256" key="1">
    <source>
        <dbReference type="SAM" id="Coils"/>
    </source>
</evidence>
<comment type="caution">
    <text evidence="2">The sequence shown here is derived from an EMBL/GenBank/DDBJ whole genome shotgun (WGS) entry which is preliminary data.</text>
</comment>
<keyword evidence="1" id="KW-0175">Coiled coil</keyword>
<feature type="coiled-coil region" evidence="1">
    <location>
        <begin position="227"/>
        <end position="254"/>
    </location>
</feature>
<evidence type="ECO:0000313" key="2">
    <source>
        <dbReference type="EMBL" id="KAK1172820.1"/>
    </source>
</evidence>
<evidence type="ECO:0000313" key="3">
    <source>
        <dbReference type="Proteomes" id="UP001230051"/>
    </source>
</evidence>
<accession>A0AAD8GEI4</accession>
<organism evidence="2 3">
    <name type="scientific">Acipenser oxyrinchus oxyrinchus</name>
    <dbReference type="NCBI Taxonomy" id="40147"/>
    <lineage>
        <taxon>Eukaryota</taxon>
        <taxon>Metazoa</taxon>
        <taxon>Chordata</taxon>
        <taxon>Craniata</taxon>
        <taxon>Vertebrata</taxon>
        <taxon>Euteleostomi</taxon>
        <taxon>Actinopterygii</taxon>
        <taxon>Chondrostei</taxon>
        <taxon>Acipenseriformes</taxon>
        <taxon>Acipenseridae</taxon>
        <taxon>Acipenser</taxon>
    </lineage>
</organism>
<dbReference type="AlphaFoldDB" id="A0AAD8GEI4"/>
<sequence length="453" mass="51190">MLEAEAKEEHYACVFIISDSSVWTKKISELKISSSSCIMIGSKVSFKLPIQLIDETGKQVILGEQEYEGALLFHSTDFGLCKEKENQYCKFINENKHKPATQILDSLVKQGNNVDRVKDVCGQLPRTWNTFNEETFSIPNKRQKIGGKKDDGLPSDIPDTNHTLSTAPVAPVQLNTMWNPPSLNVKYEQAAENSFLSFTINDEDMSPQTPPEENADQRHDENPFAVLEKLIKENQELRKENAHLKQMLQAAQNAVPFSGLTQETRRSAACYLRMVLEHLEEAPSSSPPLLHEDDSRTLRRGATFESSQPSGSKRTPHSELKVFQERYMMPLIVDPNDPDRYADVLVESNKLHNVLKKAREQKTQQGGCLLNGIIDLVFSPQELAESHGLGLKGKDKEEKALDKIKVAACEAFLRQTCFEEGWREPGQVEFRKKFTAKICNARRDLKNSLQKSS</sequence>
<keyword evidence="3" id="KW-1185">Reference proteome</keyword>
<proteinExistence type="predicted"/>
<dbReference type="EMBL" id="JAGXEW010000004">
    <property type="protein sequence ID" value="KAK1172820.1"/>
    <property type="molecule type" value="Genomic_DNA"/>
</dbReference>
<gene>
    <name evidence="2" type="ORF">AOXY_G5491</name>
</gene>
<dbReference type="Proteomes" id="UP001230051">
    <property type="component" value="Unassembled WGS sequence"/>
</dbReference>